<comment type="caution">
    <text evidence="5">The sequence shown here is derived from an EMBL/GenBank/DDBJ whole genome shotgun (WGS) entry which is preliminary data.</text>
</comment>
<dbReference type="RefSeq" id="WP_133640220.1">
    <property type="nucleotide sequence ID" value="NZ_SNZV01000004.1"/>
</dbReference>
<keyword evidence="3" id="KW-0067">ATP-binding</keyword>
<proteinExistence type="predicted"/>
<dbReference type="SUPFAM" id="SSF52540">
    <property type="entry name" value="P-loop containing nucleoside triphosphate hydrolases"/>
    <property type="match status" value="1"/>
</dbReference>
<dbReference type="InterPro" id="IPR027417">
    <property type="entry name" value="P-loop_NTPase"/>
</dbReference>
<accession>A0A4R7CZ78</accession>
<evidence type="ECO:0000313" key="6">
    <source>
        <dbReference type="Proteomes" id="UP000294752"/>
    </source>
</evidence>
<evidence type="ECO:0000259" key="4">
    <source>
        <dbReference type="PROSITE" id="PS50893"/>
    </source>
</evidence>
<dbReference type="PROSITE" id="PS50893">
    <property type="entry name" value="ABC_TRANSPORTER_2"/>
    <property type="match status" value="1"/>
</dbReference>
<protein>
    <submittedName>
        <fullName evidence="5">ABC transporter family protein</fullName>
    </submittedName>
</protein>
<dbReference type="GO" id="GO:0016887">
    <property type="term" value="F:ATP hydrolysis activity"/>
    <property type="evidence" value="ECO:0007669"/>
    <property type="project" value="InterPro"/>
</dbReference>
<dbReference type="InterPro" id="IPR003593">
    <property type="entry name" value="AAA+_ATPase"/>
</dbReference>
<dbReference type="Proteomes" id="UP000294752">
    <property type="component" value="Unassembled WGS sequence"/>
</dbReference>
<gene>
    <name evidence="5" type="ORF">B0I21_104250</name>
</gene>
<organism evidence="5 6">
    <name type="scientific">Sphingobacterium paludis</name>
    <dbReference type="NCBI Taxonomy" id="1476465"/>
    <lineage>
        <taxon>Bacteria</taxon>
        <taxon>Pseudomonadati</taxon>
        <taxon>Bacteroidota</taxon>
        <taxon>Sphingobacteriia</taxon>
        <taxon>Sphingobacteriales</taxon>
        <taxon>Sphingobacteriaceae</taxon>
        <taxon>Sphingobacterium</taxon>
    </lineage>
</organism>
<name>A0A4R7CZ78_9SPHI</name>
<dbReference type="Gene3D" id="3.40.50.300">
    <property type="entry name" value="P-loop containing nucleotide triphosphate hydrolases"/>
    <property type="match status" value="1"/>
</dbReference>
<dbReference type="InterPro" id="IPR003439">
    <property type="entry name" value="ABC_transporter-like_ATP-bd"/>
</dbReference>
<evidence type="ECO:0000313" key="5">
    <source>
        <dbReference type="EMBL" id="TDS13923.1"/>
    </source>
</evidence>
<keyword evidence="6" id="KW-1185">Reference proteome</keyword>
<feature type="domain" description="ABC transporter" evidence="4">
    <location>
        <begin position="3"/>
        <end position="204"/>
    </location>
</feature>
<dbReference type="PANTHER" id="PTHR42939:SF1">
    <property type="entry name" value="ABC TRANSPORTER ATP-BINDING PROTEIN ALBC-RELATED"/>
    <property type="match status" value="1"/>
</dbReference>
<dbReference type="Pfam" id="PF00005">
    <property type="entry name" value="ABC_tran"/>
    <property type="match status" value="1"/>
</dbReference>
<reference evidence="5 6" key="1">
    <citation type="submission" date="2019-03" db="EMBL/GenBank/DDBJ databases">
        <title>Genomic Encyclopedia of Type Strains, Phase III (KMG-III): the genomes of soil and plant-associated and newly described type strains.</title>
        <authorList>
            <person name="Whitman W."/>
        </authorList>
    </citation>
    <scope>NUCLEOTIDE SEQUENCE [LARGE SCALE GENOMIC DNA]</scope>
    <source>
        <strain evidence="5 6">CGMCC 1.12801</strain>
    </source>
</reference>
<keyword evidence="1" id="KW-0813">Transport</keyword>
<evidence type="ECO:0000256" key="2">
    <source>
        <dbReference type="ARBA" id="ARBA00022741"/>
    </source>
</evidence>
<evidence type="ECO:0000256" key="3">
    <source>
        <dbReference type="ARBA" id="ARBA00022840"/>
    </source>
</evidence>
<sequence length="207" mass="23468">MSITLQDLGRRYNREWIFRHIDYTLSFGKKYAVLGPNGSGKSTLLKIIASSLSPSEGQILYKNRDGAAIEIDKVFQDITIAAPYVELLEEFTLREMIAFHFKFKPFLQGFTADRVIDFLQLGKAIDKEIRYFSSGMKQRVKLALACCAGNPLVLLDEPTSNLDAAGEAWYLNLIQETMGSERMLIIGSNQEREYAFCDESLNILAYK</sequence>
<dbReference type="InterPro" id="IPR051782">
    <property type="entry name" value="ABC_Transporter_VariousFunc"/>
</dbReference>
<dbReference type="PANTHER" id="PTHR42939">
    <property type="entry name" value="ABC TRANSPORTER ATP-BINDING PROTEIN ALBC-RELATED"/>
    <property type="match status" value="1"/>
</dbReference>
<dbReference type="SMART" id="SM00382">
    <property type="entry name" value="AAA"/>
    <property type="match status" value="1"/>
</dbReference>
<evidence type="ECO:0000256" key="1">
    <source>
        <dbReference type="ARBA" id="ARBA00022448"/>
    </source>
</evidence>
<dbReference type="GO" id="GO:0005524">
    <property type="term" value="F:ATP binding"/>
    <property type="evidence" value="ECO:0007669"/>
    <property type="project" value="UniProtKB-KW"/>
</dbReference>
<dbReference type="AlphaFoldDB" id="A0A4R7CZ78"/>
<dbReference type="OrthoDB" id="9808363at2"/>
<dbReference type="EMBL" id="SNZV01000004">
    <property type="protein sequence ID" value="TDS13923.1"/>
    <property type="molecule type" value="Genomic_DNA"/>
</dbReference>
<keyword evidence="2" id="KW-0547">Nucleotide-binding</keyword>